<sequence length="131" mass="15389">MSLHTVNPLEDADAELRAMARYYLAEDTENPPPNQSIPVIAPKATDKLKKLKRNERDRQRSFAKRESMKQMRQQVKELQERKQAMARYYLAEDTENPPPNQSIPVIAPKATDKLKKLKRNERDRQRSFAKR</sequence>
<evidence type="ECO:0000256" key="1">
    <source>
        <dbReference type="SAM" id="MobiDB-lite"/>
    </source>
</evidence>
<dbReference type="Proteomes" id="UP000237271">
    <property type="component" value="Unassembled WGS sequence"/>
</dbReference>
<reference evidence="2 3" key="1">
    <citation type="journal article" date="2017" name="Genome Biol. Evol.">
        <title>Phytophthora megakarya and P. palmivora, closely related causal agents of cacao black pod rot, underwent increases in genome sizes and gene numbers by different mechanisms.</title>
        <authorList>
            <person name="Ali S.S."/>
            <person name="Shao J."/>
            <person name="Lary D.J."/>
            <person name="Kronmiller B."/>
            <person name="Shen D."/>
            <person name="Strem M.D."/>
            <person name="Amoako-Attah I."/>
            <person name="Akrofi A.Y."/>
            <person name="Begoude B.A."/>
            <person name="Ten Hoopen G.M."/>
            <person name="Coulibaly K."/>
            <person name="Kebe B.I."/>
            <person name="Melnick R.L."/>
            <person name="Guiltinan M.J."/>
            <person name="Tyler B.M."/>
            <person name="Meinhardt L.W."/>
            <person name="Bailey B.A."/>
        </authorList>
    </citation>
    <scope>NUCLEOTIDE SEQUENCE [LARGE SCALE GENOMIC DNA]</scope>
    <source>
        <strain evidence="3">sbr112.9</strain>
    </source>
</reference>
<evidence type="ECO:0000313" key="2">
    <source>
        <dbReference type="EMBL" id="POM74810.1"/>
    </source>
</evidence>
<organism evidence="2 3">
    <name type="scientific">Phytophthora palmivora</name>
    <dbReference type="NCBI Taxonomy" id="4796"/>
    <lineage>
        <taxon>Eukaryota</taxon>
        <taxon>Sar</taxon>
        <taxon>Stramenopiles</taxon>
        <taxon>Oomycota</taxon>
        <taxon>Peronosporomycetes</taxon>
        <taxon>Peronosporales</taxon>
        <taxon>Peronosporaceae</taxon>
        <taxon>Phytophthora</taxon>
    </lineage>
</organism>
<comment type="caution">
    <text evidence="2">The sequence shown here is derived from an EMBL/GenBank/DDBJ whole genome shotgun (WGS) entry which is preliminary data.</text>
</comment>
<feature type="non-terminal residue" evidence="2">
    <location>
        <position position="131"/>
    </location>
</feature>
<feature type="compositionally biased region" description="Basic and acidic residues" evidence="1">
    <location>
        <begin position="110"/>
        <end position="131"/>
    </location>
</feature>
<name>A0A2P4YAJ5_9STRA</name>
<proteinExistence type="predicted"/>
<dbReference type="AlphaFoldDB" id="A0A2P4YAJ5"/>
<feature type="compositionally biased region" description="Basic and acidic residues" evidence="1">
    <location>
        <begin position="53"/>
        <end position="83"/>
    </location>
</feature>
<feature type="region of interest" description="Disordered" evidence="1">
    <location>
        <begin position="53"/>
        <end position="131"/>
    </location>
</feature>
<protein>
    <submittedName>
        <fullName evidence="2">Uncharacterized protein</fullName>
    </submittedName>
</protein>
<gene>
    <name evidence="2" type="ORF">PHPALM_8173</name>
</gene>
<evidence type="ECO:0000313" key="3">
    <source>
        <dbReference type="Proteomes" id="UP000237271"/>
    </source>
</evidence>
<keyword evidence="3" id="KW-1185">Reference proteome</keyword>
<accession>A0A2P4YAJ5</accession>
<dbReference type="EMBL" id="NCKW01004397">
    <property type="protein sequence ID" value="POM74810.1"/>
    <property type="molecule type" value="Genomic_DNA"/>
</dbReference>